<dbReference type="GO" id="GO:0003824">
    <property type="term" value="F:catalytic activity"/>
    <property type="evidence" value="ECO:0007669"/>
    <property type="project" value="InterPro"/>
</dbReference>
<dbReference type="PROSITE" id="PS00166">
    <property type="entry name" value="ENOYL_COA_HYDRATASE"/>
    <property type="match status" value="1"/>
</dbReference>
<organism evidence="3 4">
    <name type="scientific">Alsobacter metallidurans</name>
    <dbReference type="NCBI Taxonomy" id="340221"/>
    <lineage>
        <taxon>Bacteria</taxon>
        <taxon>Pseudomonadati</taxon>
        <taxon>Pseudomonadota</taxon>
        <taxon>Alphaproteobacteria</taxon>
        <taxon>Hyphomicrobiales</taxon>
        <taxon>Alsobacteraceae</taxon>
        <taxon>Alsobacter</taxon>
    </lineage>
</organism>
<name>A0A917MJ83_9HYPH</name>
<dbReference type="PANTHER" id="PTHR11941:SF54">
    <property type="entry name" value="ENOYL-COA HYDRATASE, MITOCHONDRIAL"/>
    <property type="match status" value="1"/>
</dbReference>
<dbReference type="InterPro" id="IPR029045">
    <property type="entry name" value="ClpP/crotonase-like_dom_sf"/>
</dbReference>
<reference evidence="3" key="2">
    <citation type="submission" date="2020-09" db="EMBL/GenBank/DDBJ databases">
        <authorList>
            <person name="Sun Q."/>
            <person name="Zhou Y."/>
        </authorList>
    </citation>
    <scope>NUCLEOTIDE SEQUENCE</scope>
    <source>
        <strain evidence="3">CGMCC 1.12214</strain>
    </source>
</reference>
<dbReference type="InterPro" id="IPR001753">
    <property type="entry name" value="Enoyl-CoA_hydra/iso"/>
</dbReference>
<accession>A0A917MJ83</accession>
<dbReference type="Proteomes" id="UP000603912">
    <property type="component" value="Unassembled WGS sequence"/>
</dbReference>
<dbReference type="InterPro" id="IPR018376">
    <property type="entry name" value="Enoyl-CoA_hyd/isom_CS"/>
</dbReference>
<evidence type="ECO:0000313" key="3">
    <source>
        <dbReference type="EMBL" id="GGH27842.1"/>
    </source>
</evidence>
<protein>
    <submittedName>
        <fullName evidence="3">Enoyl-CoA hydratase</fullName>
    </submittedName>
</protein>
<comment type="similarity">
    <text evidence="1 2">Belongs to the enoyl-CoA hydratase/isomerase family.</text>
</comment>
<dbReference type="GO" id="GO:0006635">
    <property type="term" value="P:fatty acid beta-oxidation"/>
    <property type="evidence" value="ECO:0007669"/>
    <property type="project" value="TreeGrafter"/>
</dbReference>
<dbReference type="Gene3D" id="3.90.226.10">
    <property type="entry name" value="2-enoyl-CoA Hydratase, Chain A, domain 1"/>
    <property type="match status" value="1"/>
</dbReference>
<evidence type="ECO:0000256" key="2">
    <source>
        <dbReference type="RuleBase" id="RU003707"/>
    </source>
</evidence>
<reference evidence="3" key="1">
    <citation type="journal article" date="2014" name="Int. J. Syst. Evol. Microbiol.">
        <title>Complete genome sequence of Corynebacterium casei LMG S-19264T (=DSM 44701T), isolated from a smear-ripened cheese.</title>
        <authorList>
            <consortium name="US DOE Joint Genome Institute (JGI-PGF)"/>
            <person name="Walter F."/>
            <person name="Albersmeier A."/>
            <person name="Kalinowski J."/>
            <person name="Ruckert C."/>
        </authorList>
    </citation>
    <scope>NUCLEOTIDE SEQUENCE</scope>
    <source>
        <strain evidence="3">CGMCC 1.12214</strain>
    </source>
</reference>
<dbReference type="CDD" id="cd06558">
    <property type="entry name" value="crotonase-like"/>
    <property type="match status" value="1"/>
</dbReference>
<dbReference type="AlphaFoldDB" id="A0A917MJ83"/>
<keyword evidence="4" id="KW-1185">Reference proteome</keyword>
<gene>
    <name evidence="3" type="ORF">GCM10007036_36660</name>
</gene>
<comment type="caution">
    <text evidence="3">The sequence shown here is derived from an EMBL/GenBank/DDBJ whole genome shotgun (WGS) entry which is preliminary data.</text>
</comment>
<dbReference type="Pfam" id="PF00378">
    <property type="entry name" value="ECH_1"/>
    <property type="match status" value="1"/>
</dbReference>
<evidence type="ECO:0000313" key="4">
    <source>
        <dbReference type="Proteomes" id="UP000603912"/>
    </source>
</evidence>
<sequence length="266" mass="28362">MERGVADDNLLVKTGDGRAWVTFNRPDKFNPLDWATLKELRRAVEALDANPAVRAVVFTGAGRAFSAGGDLAGYLSLYADKPAFRLFLDDFAAVCGLMERSSTIFIAAVNGTCVAGGLELLLACDLAFAADTARIGDGHVNFAQIPGAGGSQRLARAIGPMRAKHLMLSGRLLDAREAERIGLVAEVAPADALAGHVNAFVDDLVQRSATVLASMKKLVNDTRTLEWQAGLDAEMDVVHAYATGHPDAMEGLRAFAEKRRPHFAAD</sequence>
<evidence type="ECO:0000256" key="1">
    <source>
        <dbReference type="ARBA" id="ARBA00005254"/>
    </source>
</evidence>
<dbReference type="EMBL" id="BMES01000002">
    <property type="protein sequence ID" value="GGH27842.1"/>
    <property type="molecule type" value="Genomic_DNA"/>
</dbReference>
<proteinExistence type="inferred from homology"/>
<dbReference type="SUPFAM" id="SSF52096">
    <property type="entry name" value="ClpP/crotonase"/>
    <property type="match status" value="1"/>
</dbReference>
<dbReference type="PANTHER" id="PTHR11941">
    <property type="entry name" value="ENOYL-COA HYDRATASE-RELATED"/>
    <property type="match status" value="1"/>
</dbReference>